<dbReference type="Proteomes" id="UP000885750">
    <property type="component" value="Unassembled WGS sequence"/>
</dbReference>
<dbReference type="InterPro" id="IPR036770">
    <property type="entry name" value="Ankyrin_rpt-contain_sf"/>
</dbReference>
<dbReference type="PROSITE" id="PS50297">
    <property type="entry name" value="ANK_REP_REGION"/>
    <property type="match status" value="1"/>
</dbReference>
<dbReference type="Pfam" id="PF12796">
    <property type="entry name" value="Ank_2"/>
    <property type="match status" value="1"/>
</dbReference>
<proteinExistence type="predicted"/>
<comment type="caution">
    <text evidence="4">The sequence shown here is derived from an EMBL/GenBank/DDBJ whole genome shotgun (WGS) entry which is preliminary data.</text>
</comment>
<dbReference type="GO" id="GO:0005829">
    <property type="term" value="C:cytosol"/>
    <property type="evidence" value="ECO:0007669"/>
    <property type="project" value="TreeGrafter"/>
</dbReference>
<keyword evidence="2 3" id="KW-0040">ANK repeat</keyword>
<dbReference type="PANTHER" id="PTHR46680">
    <property type="entry name" value="NF-KAPPA-B INHIBITOR ALPHA"/>
    <property type="match status" value="1"/>
</dbReference>
<evidence type="ECO:0000256" key="3">
    <source>
        <dbReference type="PROSITE-ProRule" id="PRU00023"/>
    </source>
</evidence>
<dbReference type="PROSITE" id="PS50088">
    <property type="entry name" value="ANK_REPEAT"/>
    <property type="match status" value="1"/>
</dbReference>
<dbReference type="Gene3D" id="1.25.40.20">
    <property type="entry name" value="Ankyrin repeat-containing domain"/>
    <property type="match status" value="1"/>
</dbReference>
<evidence type="ECO:0000256" key="2">
    <source>
        <dbReference type="ARBA" id="ARBA00023043"/>
    </source>
</evidence>
<reference evidence="4" key="1">
    <citation type="journal article" date="2020" name="mSystems">
        <title>Genome- and Community-Level Interaction Insights into Carbon Utilization and Element Cycling Functions of Hydrothermarchaeota in Hydrothermal Sediment.</title>
        <authorList>
            <person name="Zhou Z."/>
            <person name="Liu Y."/>
            <person name="Xu W."/>
            <person name="Pan J."/>
            <person name="Luo Z.H."/>
            <person name="Li M."/>
        </authorList>
    </citation>
    <scope>NUCLEOTIDE SEQUENCE [LARGE SCALE GENOMIC DNA]</scope>
    <source>
        <strain evidence="4">HyVt-493</strain>
    </source>
</reference>
<gene>
    <name evidence="4" type="ORF">ENJ51_12500</name>
</gene>
<dbReference type="GO" id="GO:0071356">
    <property type="term" value="P:cellular response to tumor necrosis factor"/>
    <property type="evidence" value="ECO:0007669"/>
    <property type="project" value="TreeGrafter"/>
</dbReference>
<dbReference type="InterPro" id="IPR002110">
    <property type="entry name" value="Ankyrin_rpt"/>
</dbReference>
<dbReference type="GO" id="GO:0051059">
    <property type="term" value="F:NF-kappaB binding"/>
    <property type="evidence" value="ECO:0007669"/>
    <property type="project" value="TreeGrafter"/>
</dbReference>
<name>A0A7V2WW78_LEUMU</name>
<dbReference type="EMBL" id="DRMS01000474">
    <property type="protein sequence ID" value="HFC93620.1"/>
    <property type="molecule type" value="Genomic_DNA"/>
</dbReference>
<accession>A0A7V2WW78</accession>
<evidence type="ECO:0000256" key="1">
    <source>
        <dbReference type="ARBA" id="ARBA00022737"/>
    </source>
</evidence>
<dbReference type="PROSITE" id="PS51257">
    <property type="entry name" value="PROKAR_LIPOPROTEIN"/>
    <property type="match status" value="1"/>
</dbReference>
<keyword evidence="1" id="KW-0677">Repeat</keyword>
<dbReference type="PANTHER" id="PTHR46680:SF3">
    <property type="entry name" value="NF-KAPPA-B INHIBITOR CACTUS"/>
    <property type="match status" value="1"/>
</dbReference>
<dbReference type="SUPFAM" id="SSF48403">
    <property type="entry name" value="Ankyrin repeat"/>
    <property type="match status" value="1"/>
</dbReference>
<evidence type="ECO:0000313" key="4">
    <source>
        <dbReference type="EMBL" id="HFC93620.1"/>
    </source>
</evidence>
<organism evidence="4">
    <name type="scientific">Leucothrix mucor</name>
    <dbReference type="NCBI Taxonomy" id="45248"/>
    <lineage>
        <taxon>Bacteria</taxon>
        <taxon>Pseudomonadati</taxon>
        <taxon>Pseudomonadota</taxon>
        <taxon>Gammaproteobacteria</taxon>
        <taxon>Thiotrichales</taxon>
        <taxon>Thiotrichaceae</taxon>
        <taxon>Leucothrix</taxon>
    </lineage>
</organism>
<sequence>MYNNKLFKPAIFSLVAVSFTACNSGNTKSDIKASENKTIQKAKISTAATSSIPAWRRAASPTMTRGSKDAIFPAAKAGNLKLLKELLAEGTDINYQNFNGETVLHIAASRGDLKMVKHLVSKGANVQMMTGKQWQPIHHAMRFEHPQVANYLIAHKASVLAKTSDGLTALALAKTSKKSGIQAIIKRYAK</sequence>
<dbReference type="AlphaFoldDB" id="A0A7V2WW78"/>
<dbReference type="InterPro" id="IPR051070">
    <property type="entry name" value="NF-kappa-B_inhibitor"/>
</dbReference>
<feature type="repeat" description="ANK" evidence="3">
    <location>
        <begin position="99"/>
        <end position="131"/>
    </location>
</feature>
<dbReference type="SMART" id="SM00248">
    <property type="entry name" value="ANK"/>
    <property type="match status" value="3"/>
</dbReference>
<protein>
    <submittedName>
        <fullName evidence="4">Ankyrin repeat domain-containing protein</fullName>
    </submittedName>
</protein>